<dbReference type="InterPro" id="IPR002119">
    <property type="entry name" value="Histone_H2A"/>
</dbReference>
<gene>
    <name evidence="2" type="ORF">G7Z17_g7614</name>
</gene>
<dbReference type="GO" id="GO:0030527">
    <property type="term" value="F:structural constituent of chromatin"/>
    <property type="evidence" value="ECO:0007669"/>
    <property type="project" value="InterPro"/>
</dbReference>
<dbReference type="Proteomes" id="UP000722485">
    <property type="component" value="Unassembled WGS sequence"/>
</dbReference>
<protein>
    <submittedName>
        <fullName evidence="2">Uncharacterized protein</fullName>
    </submittedName>
</protein>
<evidence type="ECO:0000256" key="1">
    <source>
        <dbReference type="SAM" id="Coils"/>
    </source>
</evidence>
<sequence>MDTTQQQLQQQIEQIQLLLQVQQRQQELQSQQQQQQQQQQLELTQQLLEQQRIFQQSLAQQHEQLLQRIQQQQQVRTPSPQPQSVHSIFCGDRARSSASAPVCIETWDHHSLPSQPPPALAGAVAPTLSPTPTSTPTLTASNVAVLVYSLRDVVNNADWKGTVRGREGRCALRAAGPEKQQSRSNPRIKMRVGATATVYVTAVFGNPTAEVLELAGNDPRHLQLAICGDGELDALIHAAIAHGVLPHLCRRRAIAHFKGLKGSPSPLP</sequence>
<dbReference type="Gene3D" id="1.10.20.10">
    <property type="entry name" value="Histone, subunit A"/>
    <property type="match status" value="1"/>
</dbReference>
<dbReference type="GO" id="GO:0003677">
    <property type="term" value="F:DNA binding"/>
    <property type="evidence" value="ECO:0007669"/>
    <property type="project" value="InterPro"/>
</dbReference>
<dbReference type="SUPFAM" id="SSF47113">
    <property type="entry name" value="Histone-fold"/>
    <property type="match status" value="1"/>
</dbReference>
<dbReference type="GO" id="GO:0000786">
    <property type="term" value="C:nucleosome"/>
    <property type="evidence" value="ECO:0007669"/>
    <property type="project" value="InterPro"/>
</dbReference>
<dbReference type="PANTHER" id="PTHR23430">
    <property type="entry name" value="HISTONE H2A"/>
    <property type="match status" value="1"/>
</dbReference>
<dbReference type="EMBL" id="JAANBB010000173">
    <property type="protein sequence ID" value="KAF7547623.1"/>
    <property type="molecule type" value="Genomic_DNA"/>
</dbReference>
<evidence type="ECO:0000313" key="2">
    <source>
        <dbReference type="EMBL" id="KAF7547623.1"/>
    </source>
</evidence>
<dbReference type="SMART" id="SM00414">
    <property type="entry name" value="H2A"/>
    <property type="match status" value="1"/>
</dbReference>
<dbReference type="InterPro" id="IPR009072">
    <property type="entry name" value="Histone-fold"/>
</dbReference>
<name>A0A9P5L788_9HYPO</name>
<evidence type="ECO:0000313" key="3">
    <source>
        <dbReference type="Proteomes" id="UP000722485"/>
    </source>
</evidence>
<keyword evidence="3" id="KW-1185">Reference proteome</keyword>
<reference evidence="2" key="1">
    <citation type="submission" date="2020-03" db="EMBL/GenBank/DDBJ databases">
        <title>Draft Genome Sequence of Cylindrodendrum hubeiense.</title>
        <authorList>
            <person name="Buettner E."/>
            <person name="Kellner H."/>
        </authorList>
    </citation>
    <scope>NUCLEOTIDE SEQUENCE</scope>
    <source>
        <strain evidence="2">IHI 201604</strain>
    </source>
</reference>
<accession>A0A9P5L788</accession>
<keyword evidence="1" id="KW-0175">Coiled coil</keyword>
<proteinExistence type="predicted"/>
<comment type="caution">
    <text evidence="2">The sequence shown here is derived from an EMBL/GenBank/DDBJ whole genome shotgun (WGS) entry which is preliminary data.</text>
</comment>
<dbReference type="AlphaFoldDB" id="A0A9P5L788"/>
<organism evidence="2 3">
    <name type="scientific">Cylindrodendrum hubeiense</name>
    <dbReference type="NCBI Taxonomy" id="595255"/>
    <lineage>
        <taxon>Eukaryota</taxon>
        <taxon>Fungi</taxon>
        <taxon>Dikarya</taxon>
        <taxon>Ascomycota</taxon>
        <taxon>Pezizomycotina</taxon>
        <taxon>Sordariomycetes</taxon>
        <taxon>Hypocreomycetidae</taxon>
        <taxon>Hypocreales</taxon>
        <taxon>Nectriaceae</taxon>
        <taxon>Cylindrodendrum</taxon>
    </lineage>
</organism>
<feature type="coiled-coil region" evidence="1">
    <location>
        <begin position="1"/>
        <end position="75"/>
    </location>
</feature>
<dbReference type="GO" id="GO:0046982">
    <property type="term" value="F:protein heterodimerization activity"/>
    <property type="evidence" value="ECO:0007669"/>
    <property type="project" value="InterPro"/>
</dbReference>